<gene>
    <name evidence="1" type="ORF">F8C82_09010</name>
</gene>
<name>A0A6L3ZEE4_9FLAO</name>
<dbReference type="InterPro" id="IPR029470">
    <property type="entry name" value="PDDEXK_4"/>
</dbReference>
<sequence>MKIPQFTNTQDIDSILSDLLERIPEKEKRPSTIFDIAGITSDEVKNSKILQYYLDPNADHELGDTFIQAMCDCFISAYPEKSKNRNKVVSIIEDIKSNTAEHETISVVTEVPVEKKFVDIYVTNTLYEGANQDESNNELLWSMVIENKIYADLYNPIETYWSVDDCDTKILPILSIYPLREELLESYREKSVLVSNITHETLIKNVLSRITAKYDSIPTRQLFLLQEYYSNIVNLTKRAAMKFKEERFQLFQKRIEDVNEMRHHIYHNDRYVVDSVTNAFNALGYKSKPKARSVVERWFIFSKKNELLTPLTNWSEEDLKKLRFYVNMNPIKHTNTFKAEFELFTKKGVEAHFESIRKKVLALEWPDFIEVVNENPKTDYAHILRINFKLSDLENTDDINLEERVKLILEMFFKSLK</sequence>
<evidence type="ECO:0000313" key="2">
    <source>
        <dbReference type="Proteomes" id="UP000484164"/>
    </source>
</evidence>
<dbReference type="Proteomes" id="UP000484164">
    <property type="component" value="Unassembled WGS sequence"/>
</dbReference>
<evidence type="ECO:0000313" key="1">
    <source>
        <dbReference type="EMBL" id="KAB2815827.1"/>
    </source>
</evidence>
<reference evidence="1 2" key="1">
    <citation type="submission" date="2019-10" db="EMBL/GenBank/DDBJ databases">
        <title>Genome sequence of Phaeocystidibacter marisrubri JCM30614 (type strain).</title>
        <authorList>
            <person name="Bowman J.P."/>
        </authorList>
    </citation>
    <scope>NUCLEOTIDE SEQUENCE [LARGE SCALE GENOMIC DNA]</scope>
    <source>
        <strain evidence="1 2">JCM 30614</strain>
    </source>
</reference>
<keyword evidence="2" id="KW-1185">Reference proteome</keyword>
<dbReference type="EMBL" id="WBVQ01000002">
    <property type="protein sequence ID" value="KAB2815827.1"/>
    <property type="molecule type" value="Genomic_DNA"/>
</dbReference>
<dbReference type="RefSeq" id="WP_151693256.1">
    <property type="nucleotide sequence ID" value="NZ_BMGX01000001.1"/>
</dbReference>
<proteinExistence type="predicted"/>
<organism evidence="1 2">
    <name type="scientific">Phaeocystidibacter marisrubri</name>
    <dbReference type="NCBI Taxonomy" id="1577780"/>
    <lineage>
        <taxon>Bacteria</taxon>
        <taxon>Pseudomonadati</taxon>
        <taxon>Bacteroidota</taxon>
        <taxon>Flavobacteriia</taxon>
        <taxon>Flavobacteriales</taxon>
        <taxon>Phaeocystidibacteraceae</taxon>
        <taxon>Phaeocystidibacter</taxon>
    </lineage>
</organism>
<dbReference type="AlphaFoldDB" id="A0A6L3ZEE4"/>
<dbReference type="Pfam" id="PF14281">
    <property type="entry name" value="PDDEXK_4"/>
    <property type="match status" value="1"/>
</dbReference>
<accession>A0A6L3ZEE4</accession>
<dbReference type="OrthoDB" id="6346224at2"/>
<comment type="caution">
    <text evidence="1">The sequence shown here is derived from an EMBL/GenBank/DDBJ whole genome shotgun (WGS) entry which is preliminary data.</text>
</comment>
<protein>
    <submittedName>
        <fullName evidence="1">PD-(D/E)XK nuclease family protein</fullName>
    </submittedName>
</protein>